<organism evidence="2 3">
    <name type="scientific">Stieleria bergensis</name>
    <dbReference type="NCBI Taxonomy" id="2528025"/>
    <lineage>
        <taxon>Bacteria</taxon>
        <taxon>Pseudomonadati</taxon>
        <taxon>Planctomycetota</taxon>
        <taxon>Planctomycetia</taxon>
        <taxon>Pirellulales</taxon>
        <taxon>Pirellulaceae</taxon>
        <taxon>Stieleria</taxon>
    </lineage>
</organism>
<dbReference type="OrthoDB" id="228501at2"/>
<evidence type="ECO:0000313" key="3">
    <source>
        <dbReference type="Proteomes" id="UP000315003"/>
    </source>
</evidence>
<dbReference type="EMBL" id="CP036272">
    <property type="protein sequence ID" value="QDT59012.1"/>
    <property type="molecule type" value="Genomic_DNA"/>
</dbReference>
<dbReference type="AlphaFoldDB" id="A0A517SSB5"/>
<feature type="compositionally biased region" description="Basic and acidic residues" evidence="1">
    <location>
        <begin position="18"/>
        <end position="31"/>
    </location>
</feature>
<gene>
    <name evidence="2" type="ORF">SV7mr_15160</name>
</gene>
<dbReference type="SUPFAM" id="SSF48239">
    <property type="entry name" value="Terpenoid cyclases/Protein prenyltransferases"/>
    <property type="match status" value="1"/>
</dbReference>
<feature type="region of interest" description="Disordered" evidence="1">
    <location>
        <begin position="1"/>
        <end position="31"/>
    </location>
</feature>
<protein>
    <submittedName>
        <fullName evidence="2">Uncharacterized protein</fullName>
    </submittedName>
</protein>
<accession>A0A517SSB5</accession>
<feature type="compositionally biased region" description="Polar residues" evidence="1">
    <location>
        <begin position="8"/>
        <end position="17"/>
    </location>
</feature>
<name>A0A517SSB5_9BACT</name>
<dbReference type="InterPro" id="IPR008930">
    <property type="entry name" value="Terpenoid_cyclase/PrenylTrfase"/>
</dbReference>
<evidence type="ECO:0000256" key="1">
    <source>
        <dbReference type="SAM" id="MobiDB-lite"/>
    </source>
</evidence>
<sequence length="394" mass="43650">MPRDSHPQHASPQLSHASSEHSDWRPSTDRPLSRRVALGAVAGGLLSLSGCPLAITPVGPESEPPQQSDPELTTVKALVDQVLEKEYATRGLSTAQNGAWQIFHGILAYGDRFMVDTSAGTQPALEYLRAGGFCNGFDPVIGDPLENTNGDSTRYGLRVDLEPETKIGQGHRDQWLAVISQTGLPLSTPWIVNEYDFTLEDWMRQAEQDIPRNLENEFSWTMIPLSIYRPTDYRWKARDGKTYSVESLLDHESSVSLQQSACGGTHRLIGIASTLNKRRAEGQPMTGVWESAQRRVDQGVQLAKANQNPDGSYSSAYMHRTGWCRDLGEMLGTTGHVLEFLAIAADDETLQSPWVTRGVERLCNVLQDCQGVDMECGVLYHALHGLVEYQRRMA</sequence>
<keyword evidence="3" id="KW-1185">Reference proteome</keyword>
<dbReference type="Proteomes" id="UP000315003">
    <property type="component" value="Chromosome"/>
</dbReference>
<dbReference type="RefSeq" id="WP_145270587.1">
    <property type="nucleotide sequence ID" value="NZ_CP036272.1"/>
</dbReference>
<reference evidence="2 3" key="1">
    <citation type="submission" date="2019-02" db="EMBL/GenBank/DDBJ databases">
        <title>Deep-cultivation of Planctomycetes and their phenomic and genomic characterization uncovers novel biology.</title>
        <authorList>
            <person name="Wiegand S."/>
            <person name="Jogler M."/>
            <person name="Boedeker C."/>
            <person name="Pinto D."/>
            <person name="Vollmers J."/>
            <person name="Rivas-Marin E."/>
            <person name="Kohn T."/>
            <person name="Peeters S.H."/>
            <person name="Heuer A."/>
            <person name="Rast P."/>
            <person name="Oberbeckmann S."/>
            <person name="Bunk B."/>
            <person name="Jeske O."/>
            <person name="Meyerdierks A."/>
            <person name="Storesund J.E."/>
            <person name="Kallscheuer N."/>
            <person name="Luecker S."/>
            <person name="Lage O.M."/>
            <person name="Pohl T."/>
            <person name="Merkel B.J."/>
            <person name="Hornburger P."/>
            <person name="Mueller R.-W."/>
            <person name="Bruemmer F."/>
            <person name="Labrenz M."/>
            <person name="Spormann A.M."/>
            <person name="Op den Camp H."/>
            <person name="Overmann J."/>
            <person name="Amann R."/>
            <person name="Jetten M.S.M."/>
            <person name="Mascher T."/>
            <person name="Medema M.H."/>
            <person name="Devos D.P."/>
            <person name="Kaster A.-K."/>
            <person name="Ovreas L."/>
            <person name="Rohde M."/>
            <person name="Galperin M.Y."/>
            <person name="Jogler C."/>
        </authorList>
    </citation>
    <scope>NUCLEOTIDE SEQUENCE [LARGE SCALE GENOMIC DNA]</scope>
    <source>
        <strain evidence="2 3">SV_7m_r</strain>
    </source>
</reference>
<proteinExistence type="predicted"/>
<evidence type="ECO:0000313" key="2">
    <source>
        <dbReference type="EMBL" id="QDT59012.1"/>
    </source>
</evidence>